<evidence type="ECO:0000313" key="3">
    <source>
        <dbReference type="EMBL" id="MFC4012866.1"/>
    </source>
</evidence>
<organism evidence="3 4">
    <name type="scientific">Nonomuraea purpurea</name>
    <dbReference type="NCBI Taxonomy" id="1849276"/>
    <lineage>
        <taxon>Bacteria</taxon>
        <taxon>Bacillati</taxon>
        <taxon>Actinomycetota</taxon>
        <taxon>Actinomycetes</taxon>
        <taxon>Streptosporangiales</taxon>
        <taxon>Streptosporangiaceae</taxon>
        <taxon>Nonomuraea</taxon>
    </lineage>
</organism>
<evidence type="ECO:0000256" key="1">
    <source>
        <dbReference type="SAM" id="MobiDB-lite"/>
    </source>
</evidence>
<accession>A0ABV8GJB7</accession>
<keyword evidence="4" id="KW-1185">Reference proteome</keyword>
<dbReference type="Proteomes" id="UP001595851">
    <property type="component" value="Unassembled WGS sequence"/>
</dbReference>
<feature type="region of interest" description="Disordered" evidence="1">
    <location>
        <begin position="1"/>
        <end position="27"/>
    </location>
</feature>
<keyword evidence="2" id="KW-1133">Transmembrane helix</keyword>
<gene>
    <name evidence="3" type="ORF">ACFOY2_36950</name>
</gene>
<evidence type="ECO:0000313" key="4">
    <source>
        <dbReference type="Proteomes" id="UP001595851"/>
    </source>
</evidence>
<comment type="caution">
    <text evidence="3">The sequence shown here is derived from an EMBL/GenBank/DDBJ whole genome shotgun (WGS) entry which is preliminary data.</text>
</comment>
<feature type="compositionally biased region" description="Basic and acidic residues" evidence="1">
    <location>
        <begin position="1"/>
        <end position="17"/>
    </location>
</feature>
<keyword evidence="2" id="KW-0472">Membrane</keyword>
<feature type="transmembrane region" description="Helical" evidence="2">
    <location>
        <begin position="41"/>
        <end position="62"/>
    </location>
</feature>
<keyword evidence="2" id="KW-0812">Transmembrane</keyword>
<proteinExistence type="predicted"/>
<name>A0ABV8GJB7_9ACTN</name>
<protein>
    <submittedName>
        <fullName evidence="3">Uncharacterized protein</fullName>
    </submittedName>
</protein>
<dbReference type="EMBL" id="JBHSBI010000024">
    <property type="protein sequence ID" value="MFC4012866.1"/>
    <property type="molecule type" value="Genomic_DNA"/>
</dbReference>
<dbReference type="RefSeq" id="WP_379532762.1">
    <property type="nucleotide sequence ID" value="NZ_JBHSBI010000024.1"/>
</dbReference>
<reference evidence="4" key="1">
    <citation type="journal article" date="2019" name="Int. J. Syst. Evol. Microbiol.">
        <title>The Global Catalogue of Microorganisms (GCM) 10K type strain sequencing project: providing services to taxonomists for standard genome sequencing and annotation.</title>
        <authorList>
            <consortium name="The Broad Institute Genomics Platform"/>
            <consortium name="The Broad Institute Genome Sequencing Center for Infectious Disease"/>
            <person name="Wu L."/>
            <person name="Ma J."/>
        </authorList>
    </citation>
    <scope>NUCLEOTIDE SEQUENCE [LARGE SCALE GENOMIC DNA]</scope>
    <source>
        <strain evidence="4">TBRC 1276</strain>
    </source>
</reference>
<sequence>MTYSERDLHTLLAERSEQGPGGRLDPAAFARRGRRIRARRAGIGLGAAGAALAAALLMIPAATTTAVPAPAPAANGGTGLPQTVRVGEHNLALVAEQPGRSPSTALTYQPRSATVGIWVKCAVPGSMYFFRAESGGATSSGFKKCDNPPVVETRITGAKEWMSKPQTVEYWVFAPDVPVNAVEGPDCDFEPTCEGKYTAFGLMDRKVADRLAAQYPGGSYTAGVYEPRNP</sequence>
<evidence type="ECO:0000256" key="2">
    <source>
        <dbReference type="SAM" id="Phobius"/>
    </source>
</evidence>